<sequence>MALHTNSPPWLKILTQSTCEKCCRKFGFLQGSDFHFLSIECLFWTWSWFLLFLRIFRVNKYLFLIFVFFWCSTVAKQHTIQRRNQE</sequence>
<protein>
    <submittedName>
        <fullName evidence="2">Uncharacterized protein</fullName>
    </submittedName>
</protein>
<gene>
    <name evidence="2" type="ORF">AAFF_G00148280</name>
</gene>
<name>A0AAD7VX88_9TELE</name>
<keyword evidence="1" id="KW-1133">Transmembrane helix</keyword>
<keyword evidence="1" id="KW-0812">Transmembrane</keyword>
<organism evidence="2 3">
    <name type="scientific">Aldrovandia affinis</name>
    <dbReference type="NCBI Taxonomy" id="143900"/>
    <lineage>
        <taxon>Eukaryota</taxon>
        <taxon>Metazoa</taxon>
        <taxon>Chordata</taxon>
        <taxon>Craniata</taxon>
        <taxon>Vertebrata</taxon>
        <taxon>Euteleostomi</taxon>
        <taxon>Actinopterygii</taxon>
        <taxon>Neopterygii</taxon>
        <taxon>Teleostei</taxon>
        <taxon>Notacanthiformes</taxon>
        <taxon>Halosauridae</taxon>
        <taxon>Aldrovandia</taxon>
    </lineage>
</organism>
<dbReference type="AlphaFoldDB" id="A0AAD7VX88"/>
<keyword evidence="1" id="KW-0472">Membrane</keyword>
<proteinExistence type="predicted"/>
<keyword evidence="3" id="KW-1185">Reference proteome</keyword>
<reference evidence="2" key="1">
    <citation type="journal article" date="2023" name="Science">
        <title>Genome structures resolve the early diversification of teleost fishes.</title>
        <authorList>
            <person name="Parey E."/>
            <person name="Louis A."/>
            <person name="Montfort J."/>
            <person name="Bouchez O."/>
            <person name="Roques C."/>
            <person name="Iampietro C."/>
            <person name="Lluch J."/>
            <person name="Castinel A."/>
            <person name="Donnadieu C."/>
            <person name="Desvignes T."/>
            <person name="Floi Bucao C."/>
            <person name="Jouanno E."/>
            <person name="Wen M."/>
            <person name="Mejri S."/>
            <person name="Dirks R."/>
            <person name="Jansen H."/>
            <person name="Henkel C."/>
            <person name="Chen W.J."/>
            <person name="Zahm M."/>
            <person name="Cabau C."/>
            <person name="Klopp C."/>
            <person name="Thompson A.W."/>
            <person name="Robinson-Rechavi M."/>
            <person name="Braasch I."/>
            <person name="Lecointre G."/>
            <person name="Bobe J."/>
            <person name="Postlethwait J.H."/>
            <person name="Berthelot C."/>
            <person name="Roest Crollius H."/>
            <person name="Guiguen Y."/>
        </authorList>
    </citation>
    <scope>NUCLEOTIDE SEQUENCE</scope>
    <source>
        <strain evidence="2">NC1722</strain>
    </source>
</reference>
<evidence type="ECO:0000256" key="1">
    <source>
        <dbReference type="SAM" id="Phobius"/>
    </source>
</evidence>
<comment type="caution">
    <text evidence="2">The sequence shown here is derived from an EMBL/GenBank/DDBJ whole genome shotgun (WGS) entry which is preliminary data.</text>
</comment>
<dbReference type="EMBL" id="JAINUG010002021">
    <property type="protein sequence ID" value="KAJ8351131.1"/>
    <property type="molecule type" value="Genomic_DNA"/>
</dbReference>
<accession>A0AAD7VX88</accession>
<dbReference type="Proteomes" id="UP001221898">
    <property type="component" value="Unassembled WGS sequence"/>
</dbReference>
<evidence type="ECO:0000313" key="2">
    <source>
        <dbReference type="EMBL" id="KAJ8351131.1"/>
    </source>
</evidence>
<feature type="transmembrane region" description="Helical" evidence="1">
    <location>
        <begin position="34"/>
        <end position="52"/>
    </location>
</feature>
<evidence type="ECO:0000313" key="3">
    <source>
        <dbReference type="Proteomes" id="UP001221898"/>
    </source>
</evidence>